<evidence type="ECO:0000256" key="3">
    <source>
        <dbReference type="ARBA" id="ARBA00022490"/>
    </source>
</evidence>
<feature type="binding site" evidence="8">
    <location>
        <begin position="139"/>
        <end position="142"/>
    </location>
    <ligand>
        <name>GTP</name>
        <dbReference type="ChEBI" id="CHEBI:37565"/>
    </ligand>
</feature>
<evidence type="ECO:0000259" key="9">
    <source>
        <dbReference type="PROSITE" id="PS51722"/>
    </source>
</evidence>
<evidence type="ECO:0000256" key="8">
    <source>
        <dbReference type="HAMAP-Rule" id="MF_00072"/>
    </source>
</evidence>
<dbReference type="Gene3D" id="3.30.70.3280">
    <property type="entry name" value="Peptide chain release factor 3, domain III"/>
    <property type="match status" value="1"/>
</dbReference>
<dbReference type="InterPro" id="IPR000795">
    <property type="entry name" value="T_Tr_GTP-bd_dom"/>
</dbReference>
<evidence type="ECO:0000256" key="7">
    <source>
        <dbReference type="ARBA" id="ARBA00073639"/>
    </source>
</evidence>
<dbReference type="SUPFAM" id="SSF54980">
    <property type="entry name" value="EF-G C-terminal domain-like"/>
    <property type="match status" value="1"/>
</dbReference>
<evidence type="ECO:0000256" key="5">
    <source>
        <dbReference type="ARBA" id="ARBA00022917"/>
    </source>
</evidence>
<accession>A0A1I7IV24</accession>
<dbReference type="GO" id="GO:0003924">
    <property type="term" value="F:GTPase activity"/>
    <property type="evidence" value="ECO:0007669"/>
    <property type="project" value="InterPro"/>
</dbReference>
<dbReference type="PROSITE" id="PS00301">
    <property type="entry name" value="G_TR_1"/>
    <property type="match status" value="1"/>
</dbReference>
<comment type="similarity">
    <text evidence="2 8">Belongs to the TRAFAC class translation factor GTPase superfamily. Classic translation factor GTPase family. PrfC subfamily.</text>
</comment>
<dbReference type="Gene3D" id="3.40.50.300">
    <property type="entry name" value="P-loop containing nucleotide triphosphate hydrolases"/>
    <property type="match status" value="2"/>
</dbReference>
<dbReference type="InterPro" id="IPR009000">
    <property type="entry name" value="Transl_B-barrel_sf"/>
</dbReference>
<keyword evidence="4 8" id="KW-0547">Nucleotide-binding</keyword>
<dbReference type="GO" id="GO:0016149">
    <property type="term" value="F:translation release factor activity, codon specific"/>
    <property type="evidence" value="ECO:0007669"/>
    <property type="project" value="UniProtKB-UniRule"/>
</dbReference>
<gene>
    <name evidence="8" type="primary">prfC</name>
    <name evidence="10" type="ORF">SAMN05216480_12234</name>
</gene>
<feature type="binding site" evidence="8">
    <location>
        <begin position="17"/>
        <end position="24"/>
    </location>
    <ligand>
        <name>GTP</name>
        <dbReference type="ChEBI" id="CHEBI:37565"/>
    </ligand>
</feature>
<dbReference type="InterPro" id="IPR031157">
    <property type="entry name" value="G_TR_CS"/>
</dbReference>
<dbReference type="SUPFAM" id="SSF52540">
    <property type="entry name" value="P-loop containing nucleoside triphosphate hydrolases"/>
    <property type="match status" value="1"/>
</dbReference>
<keyword evidence="5 8" id="KW-0648">Protein biosynthesis</keyword>
<evidence type="ECO:0000313" key="10">
    <source>
        <dbReference type="EMBL" id="SFU76732.1"/>
    </source>
</evidence>
<feature type="binding site" evidence="8">
    <location>
        <begin position="85"/>
        <end position="89"/>
    </location>
    <ligand>
        <name>GTP</name>
        <dbReference type="ChEBI" id="CHEBI:37565"/>
    </ligand>
</feature>
<dbReference type="NCBIfam" id="NF001964">
    <property type="entry name" value="PRK00741.1"/>
    <property type="match status" value="1"/>
</dbReference>
<dbReference type="InterPro" id="IPR027417">
    <property type="entry name" value="P-loop_NTPase"/>
</dbReference>
<keyword evidence="3 8" id="KW-0963">Cytoplasm</keyword>
<dbReference type="RefSeq" id="WP_093026539.1">
    <property type="nucleotide sequence ID" value="NZ_FPBK01000022.1"/>
</dbReference>
<evidence type="ECO:0000313" key="11">
    <source>
        <dbReference type="Proteomes" id="UP000199138"/>
    </source>
</evidence>
<reference evidence="10 11" key="1">
    <citation type="submission" date="2016-10" db="EMBL/GenBank/DDBJ databases">
        <authorList>
            <person name="de Groot N.N."/>
        </authorList>
    </citation>
    <scope>NUCLEOTIDE SEQUENCE [LARGE SCALE GENOMIC DNA]</scope>
    <source>
        <strain evidence="10 11">CGMCC 1.12333</strain>
    </source>
</reference>
<evidence type="ECO:0000256" key="6">
    <source>
        <dbReference type="ARBA" id="ARBA00023134"/>
    </source>
</evidence>
<keyword evidence="11" id="KW-1185">Reference proteome</keyword>
<proteinExistence type="inferred from homology"/>
<dbReference type="PANTHER" id="PTHR43556:SF2">
    <property type="entry name" value="PEPTIDE CHAIN RELEASE FACTOR RF3"/>
    <property type="match status" value="1"/>
</dbReference>
<dbReference type="NCBIfam" id="TIGR00503">
    <property type="entry name" value="prfC"/>
    <property type="match status" value="1"/>
</dbReference>
<feature type="domain" description="Tr-type G" evidence="9">
    <location>
        <begin position="8"/>
        <end position="277"/>
    </location>
</feature>
<dbReference type="Proteomes" id="UP000199138">
    <property type="component" value="Unassembled WGS sequence"/>
</dbReference>
<dbReference type="GO" id="GO:0005525">
    <property type="term" value="F:GTP binding"/>
    <property type="evidence" value="ECO:0007669"/>
    <property type="project" value="UniProtKB-UniRule"/>
</dbReference>
<dbReference type="Pfam" id="PF22042">
    <property type="entry name" value="EF-G_D2"/>
    <property type="match status" value="1"/>
</dbReference>
<dbReference type="PANTHER" id="PTHR43556">
    <property type="entry name" value="PEPTIDE CHAIN RELEASE FACTOR RF3"/>
    <property type="match status" value="1"/>
</dbReference>
<evidence type="ECO:0000256" key="1">
    <source>
        <dbReference type="ARBA" id="ARBA00004496"/>
    </source>
</evidence>
<organism evidence="10 11">
    <name type="scientific">Pustulibacterium marinum</name>
    <dbReference type="NCBI Taxonomy" id="1224947"/>
    <lineage>
        <taxon>Bacteria</taxon>
        <taxon>Pseudomonadati</taxon>
        <taxon>Bacteroidota</taxon>
        <taxon>Flavobacteriia</taxon>
        <taxon>Flavobacteriales</taxon>
        <taxon>Flavobacteriaceae</taxon>
        <taxon>Pustulibacterium</taxon>
    </lineage>
</organism>
<dbReference type="Pfam" id="PF00009">
    <property type="entry name" value="GTP_EFTU"/>
    <property type="match status" value="1"/>
</dbReference>
<evidence type="ECO:0000256" key="2">
    <source>
        <dbReference type="ARBA" id="ARBA00009978"/>
    </source>
</evidence>
<comment type="function">
    <text evidence="8">Increases the formation of ribosomal termination complexes and stimulates activities of RF-1 and RF-2. It binds guanine nucleotides and has strong preference for UGA stop codons. It may interact directly with the ribosome. The stimulation of RF-1 and RF-2 is significantly reduced by GTP and GDP, but not by GMP.</text>
</comment>
<dbReference type="OrthoDB" id="9801591at2"/>
<dbReference type="PRINTS" id="PR00315">
    <property type="entry name" value="ELONGATNFCT"/>
</dbReference>
<comment type="subcellular location">
    <subcellularLocation>
        <location evidence="1 8">Cytoplasm</location>
    </subcellularLocation>
</comment>
<evidence type="ECO:0000256" key="4">
    <source>
        <dbReference type="ARBA" id="ARBA00022741"/>
    </source>
</evidence>
<dbReference type="AlphaFoldDB" id="A0A1I7IV24"/>
<dbReference type="EMBL" id="FPBK01000022">
    <property type="protein sequence ID" value="SFU76732.1"/>
    <property type="molecule type" value="Genomic_DNA"/>
</dbReference>
<dbReference type="InterPro" id="IPR038467">
    <property type="entry name" value="RF3_dom_3_sf"/>
</dbReference>
<dbReference type="InterPro" id="IPR032090">
    <property type="entry name" value="RF3_C"/>
</dbReference>
<dbReference type="FunFam" id="3.40.50.300:FF:000542">
    <property type="entry name" value="Peptide chain release factor 3"/>
    <property type="match status" value="1"/>
</dbReference>
<dbReference type="InterPro" id="IPR053905">
    <property type="entry name" value="EF-G-like_DII"/>
</dbReference>
<dbReference type="InterPro" id="IPR035647">
    <property type="entry name" value="EFG_III/V"/>
</dbReference>
<dbReference type="InterPro" id="IPR041732">
    <property type="entry name" value="RF3_GTP-bd"/>
</dbReference>
<protein>
    <recommendedName>
        <fullName evidence="7 8">Peptide chain release factor 3</fullName>
        <shortName evidence="8">RF-3</shortName>
    </recommendedName>
</protein>
<dbReference type="STRING" id="1224947.SAMN05216480_12234"/>
<dbReference type="Pfam" id="PF16658">
    <property type="entry name" value="RF3_C"/>
    <property type="match status" value="1"/>
</dbReference>
<dbReference type="GO" id="GO:0005829">
    <property type="term" value="C:cytosol"/>
    <property type="evidence" value="ECO:0007669"/>
    <property type="project" value="TreeGrafter"/>
</dbReference>
<dbReference type="GO" id="GO:0006449">
    <property type="term" value="P:regulation of translational termination"/>
    <property type="evidence" value="ECO:0007669"/>
    <property type="project" value="UniProtKB-UniRule"/>
</dbReference>
<dbReference type="PROSITE" id="PS51722">
    <property type="entry name" value="G_TR_2"/>
    <property type="match status" value="1"/>
</dbReference>
<dbReference type="InterPro" id="IPR004548">
    <property type="entry name" value="PrfC"/>
</dbReference>
<dbReference type="NCBIfam" id="TIGR00231">
    <property type="entry name" value="small_GTP"/>
    <property type="match status" value="1"/>
</dbReference>
<name>A0A1I7IV24_9FLAO</name>
<dbReference type="InterPro" id="IPR005225">
    <property type="entry name" value="Small_GTP-bd"/>
</dbReference>
<dbReference type="SUPFAM" id="SSF50447">
    <property type="entry name" value="Translation proteins"/>
    <property type="match status" value="1"/>
</dbReference>
<keyword evidence="6 8" id="KW-0342">GTP-binding</keyword>
<sequence>MSLSKEISKRRTFGIISHPDAGKTTLTEKLLLFGGAIQEAGAVKSNKIKKGATSDFMEIERQRGISVATSVLAFNYKEKKINILDTPGHKDFAEDTFRTLTAVDSVIVVIDVAKGVEEQTEKLVEVCRMRNIPMIVFINKLDREGKDAFDLLDEVEQKLGLSVTPLSFPIGMGYDFKGIYNIWEKNINLFSGDSRKNIEETIAFDDISNPELDKIIGEKHAADLRENLELVYEVYPDFEREAYLKGEQQPVFFGSALNNFGVRELLDCFIDLAPSPRPKQGDVRLVDPYEETFTGFVFKIHANMDPKHRDRLAFIKIVSGTFERNKPYLHVRNNKKLKFSSPNAFFAEKKEIVDISFAGDIVGLHDTGNFKIGDTLTEGEEIRFKGIPSFSPEHFRYINNADPMKAKQLNKGIDQLMDEGVAQLFTLELNGRKIIGTVGALQYEVIQYRLEHEYGAKCTYENFPVYKACWVEAEDPKNEEYQEFLRVKQKFLAKDKKGQLVFLADSAFSIDMAKSKYPSVKLHYVSEFK</sequence>
<dbReference type="CDD" id="cd04169">
    <property type="entry name" value="RF3"/>
    <property type="match status" value="1"/>
</dbReference>
<dbReference type="FunFam" id="3.30.70.3280:FF:000001">
    <property type="entry name" value="Peptide chain release factor 3"/>
    <property type="match status" value="1"/>
</dbReference>
<dbReference type="HAMAP" id="MF_00072">
    <property type="entry name" value="Rel_fac_3"/>
    <property type="match status" value="1"/>
</dbReference>
<dbReference type="GO" id="GO:0016150">
    <property type="term" value="F:translation release factor activity, codon nonspecific"/>
    <property type="evidence" value="ECO:0007669"/>
    <property type="project" value="TreeGrafter"/>
</dbReference>